<evidence type="ECO:0000313" key="2">
    <source>
        <dbReference type="Proteomes" id="UP000030652"/>
    </source>
</evidence>
<sequence length="48" mass="5460">MFICPESKTNYIKTVHGPDIAKEIGLKVLREKCFGFSEWVNKLEAMGT</sequence>
<dbReference type="Proteomes" id="UP000030652">
    <property type="component" value="Unassembled WGS sequence"/>
</dbReference>
<dbReference type="Pfam" id="PF14103">
    <property type="entry name" value="DUF4276"/>
    <property type="match status" value="1"/>
</dbReference>
<accession>A0A0B0ERE7</accession>
<protein>
    <submittedName>
        <fullName evidence="1">Uncharacterized protein</fullName>
    </submittedName>
</protein>
<proteinExistence type="predicted"/>
<evidence type="ECO:0000313" key="1">
    <source>
        <dbReference type="EMBL" id="KHE93723.1"/>
    </source>
</evidence>
<dbReference type="AlphaFoldDB" id="A0A0B0ERE7"/>
<dbReference type="InterPro" id="IPR025455">
    <property type="entry name" value="DUF4276"/>
</dbReference>
<organism evidence="1 2">
    <name type="scientific">Candidatus Scalindua brodae</name>
    <dbReference type="NCBI Taxonomy" id="237368"/>
    <lineage>
        <taxon>Bacteria</taxon>
        <taxon>Pseudomonadati</taxon>
        <taxon>Planctomycetota</taxon>
        <taxon>Candidatus Brocadiia</taxon>
        <taxon>Candidatus Brocadiales</taxon>
        <taxon>Candidatus Scalinduaceae</taxon>
        <taxon>Candidatus Scalindua</taxon>
    </lineage>
</organism>
<comment type="caution">
    <text evidence="1">The sequence shown here is derived from an EMBL/GenBank/DDBJ whole genome shotgun (WGS) entry which is preliminary data.</text>
</comment>
<gene>
    <name evidence="1" type="ORF">SCABRO_00524</name>
</gene>
<dbReference type="EMBL" id="JRYO01000039">
    <property type="protein sequence ID" value="KHE93723.1"/>
    <property type="molecule type" value="Genomic_DNA"/>
</dbReference>
<name>A0A0B0ERE7_9BACT</name>
<reference evidence="1 2" key="1">
    <citation type="submission" date="2014-10" db="EMBL/GenBank/DDBJ databases">
        <title>Draft genome of anammox bacterium scalindua brodae, obtained using differential coverage binning of sequence data from two enrichment reactors.</title>
        <authorList>
            <person name="Speth D.R."/>
            <person name="Russ L."/>
            <person name="Kartal B."/>
            <person name="Op den Camp H.J."/>
            <person name="Dutilh B.E."/>
            <person name="Jetten M.S."/>
        </authorList>
    </citation>
    <scope>NUCLEOTIDE SEQUENCE [LARGE SCALE GENOMIC DNA]</scope>
    <source>
        <strain evidence="1">RU1</strain>
    </source>
</reference>